<dbReference type="OrthoDB" id="371214at2"/>
<name>A0A1I4BS01_9HYPH</name>
<dbReference type="Proteomes" id="UP000198755">
    <property type="component" value="Unassembled WGS sequence"/>
</dbReference>
<proteinExistence type="predicted"/>
<sequence length="225" mass="25439">MAVLNLSAIDAALHDLQRDFPRINKELFDRRDPLDDEVVDNMLEGYAAVDRLIRDGTDIFAMGQLHHWLELNNIVLCGRDPAVRARHHRLSQATASRFYEHPDGGIREVIDWYAVNSAKGPWRRGAGVYIRVLSDPQLFIEGNHRTGALIVSYLLARDGRPPFVLTRRNAREFFNPSSVFKKSNKRSVMMRLKMPGLTSAFADFLKAQSNQAFLAAPEPSRAPTA</sequence>
<evidence type="ECO:0008006" key="3">
    <source>
        <dbReference type="Google" id="ProtNLM"/>
    </source>
</evidence>
<dbReference type="STRING" id="1612308.SAMN05444581_1169"/>
<dbReference type="Gene3D" id="1.10.3290.10">
    <property type="entry name" value="Fido-like domain"/>
    <property type="match status" value="1"/>
</dbReference>
<accession>A0A1I4BS01</accession>
<keyword evidence="2" id="KW-1185">Reference proteome</keyword>
<protein>
    <recommendedName>
        <fullName evidence="3">Fido domain-containing protein</fullName>
    </recommendedName>
</protein>
<gene>
    <name evidence="1" type="ORF">SAMN05444581_1169</name>
</gene>
<dbReference type="AlphaFoldDB" id="A0A1I4BS01"/>
<dbReference type="InterPro" id="IPR036597">
    <property type="entry name" value="Fido-like_dom_sf"/>
</dbReference>
<reference evidence="1 2" key="1">
    <citation type="submission" date="2016-10" db="EMBL/GenBank/DDBJ databases">
        <authorList>
            <person name="de Groot N.N."/>
        </authorList>
    </citation>
    <scope>NUCLEOTIDE SEQUENCE [LARGE SCALE GENOMIC DNA]</scope>
    <source>
        <strain evidence="1 2">NE2</strain>
    </source>
</reference>
<dbReference type="EMBL" id="FOSN01000016">
    <property type="protein sequence ID" value="SFK70776.1"/>
    <property type="molecule type" value="Genomic_DNA"/>
</dbReference>
<evidence type="ECO:0000313" key="1">
    <source>
        <dbReference type="EMBL" id="SFK70776.1"/>
    </source>
</evidence>
<dbReference type="SUPFAM" id="SSF140931">
    <property type="entry name" value="Fic-like"/>
    <property type="match status" value="1"/>
</dbReference>
<organism evidence="1 2">
    <name type="scientific">Methylocapsa palsarum</name>
    <dbReference type="NCBI Taxonomy" id="1612308"/>
    <lineage>
        <taxon>Bacteria</taxon>
        <taxon>Pseudomonadati</taxon>
        <taxon>Pseudomonadota</taxon>
        <taxon>Alphaproteobacteria</taxon>
        <taxon>Hyphomicrobiales</taxon>
        <taxon>Beijerinckiaceae</taxon>
        <taxon>Methylocapsa</taxon>
    </lineage>
</organism>
<evidence type="ECO:0000313" key="2">
    <source>
        <dbReference type="Proteomes" id="UP000198755"/>
    </source>
</evidence>
<dbReference type="RefSeq" id="WP_091685254.1">
    <property type="nucleotide sequence ID" value="NZ_FOSN01000016.1"/>
</dbReference>